<evidence type="ECO:0000313" key="2">
    <source>
        <dbReference type="EMBL" id="KAA0166215.1"/>
    </source>
</evidence>
<proteinExistence type="predicted"/>
<evidence type="ECO:0000313" key="5">
    <source>
        <dbReference type="Proteomes" id="UP000325113"/>
    </source>
</evidence>
<gene>
    <name evidence="3" type="ORF">FNF28_02022</name>
    <name evidence="2" type="ORF">FNF31_01441</name>
</gene>
<feature type="coiled-coil region" evidence="1">
    <location>
        <begin position="380"/>
        <end position="414"/>
    </location>
</feature>
<accession>A0A5A8DWH8</accession>
<protein>
    <submittedName>
        <fullName evidence="3">Uncharacterized protein</fullName>
    </submittedName>
</protein>
<keyword evidence="1" id="KW-0175">Coiled coil</keyword>
<evidence type="ECO:0000313" key="4">
    <source>
        <dbReference type="Proteomes" id="UP000324907"/>
    </source>
</evidence>
<organism evidence="3 4">
    <name type="scientific">Cafeteria roenbergensis</name>
    <name type="common">Marine flagellate</name>
    <dbReference type="NCBI Taxonomy" id="33653"/>
    <lineage>
        <taxon>Eukaryota</taxon>
        <taxon>Sar</taxon>
        <taxon>Stramenopiles</taxon>
        <taxon>Bigyra</taxon>
        <taxon>Opalozoa</taxon>
        <taxon>Bicosoecida</taxon>
        <taxon>Cafeteriaceae</taxon>
        <taxon>Cafeteria</taxon>
    </lineage>
</organism>
<comment type="caution">
    <text evidence="3">The sequence shown here is derived from an EMBL/GenBank/DDBJ whole genome shotgun (WGS) entry which is preliminary data.</text>
</comment>
<reference evidence="4 5" key="1">
    <citation type="submission" date="2019-07" db="EMBL/GenBank/DDBJ databases">
        <title>Genomes of Cafeteria roenbergensis.</title>
        <authorList>
            <person name="Fischer M.G."/>
            <person name="Hackl T."/>
            <person name="Roman M."/>
        </authorList>
    </citation>
    <scope>NUCLEOTIDE SEQUENCE [LARGE SCALE GENOMIC DNA]</scope>
    <source>
        <strain evidence="2 5">Cflag</strain>
        <strain evidence="3 4">RCC970-E3</strain>
    </source>
</reference>
<sequence>MVSGADAYAATCSSLDWLSQGGSEDHARRTLITATDGILATHGHSLAPEGMGTEELLKSVESLRAKGATVVAVAPEALEVPRDPGAGDAAGLQLHIWPEDVVIPVCETGLGMSQILHVVLSDVAREANWRTAAACRLRRCELPAGRLVRVGLPHGALRGFDSPGSLAAAHADARAAGGALAAAAPSGPAEDALADHELDFPPVDDDSTGSRVTAYIQAVERMSKEALCAEARLLDFAPESEFASLAANFAAVFGRGTMPRAGQQLADRASIGPLLCADADRRATAAASPTVAPRSTLAAVVAARRAVREMASATLYAAPFLRGSCHAVHGATKYARTVLFVVGKACGPVANRLVEVATRLRAVRQEWGQLGGVTVVFLPMPALEAQLADASQAVNAAEALLETLKARRASKREVGEAGDDLSVHDSSLQVAMAEAYRALARVIRAYVPAEWMR</sequence>
<evidence type="ECO:0000313" key="3">
    <source>
        <dbReference type="EMBL" id="KAA0169578.1"/>
    </source>
</evidence>
<dbReference type="Proteomes" id="UP000325113">
    <property type="component" value="Unassembled WGS sequence"/>
</dbReference>
<evidence type="ECO:0000256" key="1">
    <source>
        <dbReference type="SAM" id="Coils"/>
    </source>
</evidence>
<dbReference type="EMBL" id="VLTL01000021">
    <property type="protein sequence ID" value="KAA0169578.1"/>
    <property type="molecule type" value="Genomic_DNA"/>
</dbReference>
<dbReference type="AlphaFoldDB" id="A0A5A8DWH8"/>
<dbReference type="Proteomes" id="UP000324907">
    <property type="component" value="Unassembled WGS sequence"/>
</dbReference>
<dbReference type="EMBL" id="VLTM01000009">
    <property type="protein sequence ID" value="KAA0166215.1"/>
    <property type="molecule type" value="Genomic_DNA"/>
</dbReference>
<name>A0A5A8DWH8_CAFRO</name>